<evidence type="ECO:0000256" key="9">
    <source>
        <dbReference type="ARBA" id="ARBA00023136"/>
    </source>
</evidence>
<evidence type="ECO:0000256" key="8">
    <source>
        <dbReference type="ARBA" id="ARBA00022989"/>
    </source>
</evidence>
<keyword evidence="12" id="KW-1185">Reference proteome</keyword>
<comment type="similarity">
    <text evidence="2">Belongs to the GSP M family.</text>
</comment>
<dbReference type="Proteomes" id="UP001331561">
    <property type="component" value="Unassembled WGS sequence"/>
</dbReference>
<evidence type="ECO:0000313" key="11">
    <source>
        <dbReference type="EMBL" id="MEC5388147.1"/>
    </source>
</evidence>
<evidence type="ECO:0000313" key="12">
    <source>
        <dbReference type="Proteomes" id="UP001331561"/>
    </source>
</evidence>
<gene>
    <name evidence="11" type="primary">gspM</name>
    <name evidence="11" type="ORF">VVD49_20605</name>
</gene>
<comment type="subcellular location">
    <subcellularLocation>
        <location evidence="1">Cell inner membrane</location>
        <topology evidence="1">Single-pass membrane protein</topology>
    </subcellularLocation>
</comment>
<evidence type="ECO:0000256" key="5">
    <source>
        <dbReference type="ARBA" id="ARBA00022519"/>
    </source>
</evidence>
<evidence type="ECO:0000256" key="2">
    <source>
        <dbReference type="ARBA" id="ARBA00010637"/>
    </source>
</evidence>
<keyword evidence="3" id="KW-0813">Transport</keyword>
<accession>A0ABU6K9E8</accession>
<keyword evidence="8 10" id="KW-1133">Transmembrane helix</keyword>
<keyword evidence="5" id="KW-0997">Cell inner membrane</keyword>
<dbReference type="Pfam" id="PF04612">
    <property type="entry name" value="T2SSM"/>
    <property type="match status" value="1"/>
</dbReference>
<evidence type="ECO:0000256" key="4">
    <source>
        <dbReference type="ARBA" id="ARBA00022475"/>
    </source>
</evidence>
<keyword evidence="7" id="KW-0653">Protein transport</keyword>
<keyword evidence="4" id="KW-1003">Cell membrane</keyword>
<evidence type="ECO:0000256" key="10">
    <source>
        <dbReference type="SAM" id="Phobius"/>
    </source>
</evidence>
<reference evidence="11 12" key="1">
    <citation type="submission" date="2024-01" db="EMBL/GenBank/DDBJ databases">
        <title>Uliginosibacterium soil sp. nov.</title>
        <authorList>
            <person name="Lv Y."/>
        </authorList>
    </citation>
    <scope>NUCLEOTIDE SEQUENCE [LARGE SCALE GENOMIC DNA]</scope>
    <source>
        <strain evidence="11 12">H3</strain>
    </source>
</reference>
<keyword evidence="9 10" id="KW-0472">Membrane</keyword>
<dbReference type="InterPro" id="IPR007690">
    <property type="entry name" value="T2SS_GspM"/>
</dbReference>
<name>A0ABU6K9E8_9RHOO</name>
<comment type="caution">
    <text evidence="11">The sequence shown here is derived from an EMBL/GenBank/DDBJ whole genome shotgun (WGS) entry which is preliminary data.</text>
</comment>
<evidence type="ECO:0000256" key="3">
    <source>
        <dbReference type="ARBA" id="ARBA00022448"/>
    </source>
</evidence>
<protein>
    <submittedName>
        <fullName evidence="11">Type II secretion system protein GspM</fullName>
    </submittedName>
</protein>
<evidence type="ECO:0000256" key="7">
    <source>
        <dbReference type="ARBA" id="ARBA00022927"/>
    </source>
</evidence>
<feature type="transmembrane region" description="Helical" evidence="10">
    <location>
        <begin position="27"/>
        <end position="46"/>
    </location>
</feature>
<dbReference type="Gene3D" id="3.30.1360.100">
    <property type="entry name" value="General secretion pathway protein M, EpsM"/>
    <property type="match status" value="1"/>
</dbReference>
<organism evidence="11 12">
    <name type="scientific">Uliginosibacterium silvisoli</name>
    <dbReference type="NCBI Taxonomy" id="3114758"/>
    <lineage>
        <taxon>Bacteria</taxon>
        <taxon>Pseudomonadati</taxon>
        <taxon>Pseudomonadota</taxon>
        <taxon>Betaproteobacteria</taxon>
        <taxon>Rhodocyclales</taxon>
        <taxon>Zoogloeaceae</taxon>
        <taxon>Uliginosibacterium</taxon>
    </lineage>
</organism>
<sequence length="164" mass="17932">MNRNALTQAREQIREALSRLNARERNMLVMGSALIGLTLLWLLFGWQAKAHRELDVAVPRAAAQLARMQVESAELARLRSLPTPPAANLAQLVSVLTDTAAGRGLALTVRNDGNQLVVSGKGLNFDNWTQWLAETQRSNSVRLTYLDVAQAPGGPQIEARLSPL</sequence>
<proteinExistence type="inferred from homology"/>
<keyword evidence="6 10" id="KW-0812">Transmembrane</keyword>
<dbReference type="RefSeq" id="WP_327601124.1">
    <property type="nucleotide sequence ID" value="NZ_JAYXHS010000005.1"/>
</dbReference>
<evidence type="ECO:0000256" key="1">
    <source>
        <dbReference type="ARBA" id="ARBA00004377"/>
    </source>
</evidence>
<evidence type="ECO:0000256" key="6">
    <source>
        <dbReference type="ARBA" id="ARBA00022692"/>
    </source>
</evidence>
<dbReference type="EMBL" id="JAYXHS010000005">
    <property type="protein sequence ID" value="MEC5388147.1"/>
    <property type="molecule type" value="Genomic_DNA"/>
</dbReference>
<dbReference type="InterPro" id="IPR023229">
    <property type="entry name" value="T2SS_M_periplasmic_sf"/>
</dbReference>
<dbReference type="SUPFAM" id="SSF103054">
    <property type="entry name" value="General secretion pathway protein M, EpsM"/>
    <property type="match status" value="1"/>
</dbReference>